<dbReference type="NCBIfam" id="TIGR02887">
    <property type="entry name" value="spore_ger_x_C"/>
    <property type="match status" value="1"/>
</dbReference>
<comment type="subcellular location">
    <subcellularLocation>
        <location evidence="1">Membrane</location>
        <topology evidence="1">Lipid-anchor</topology>
    </subcellularLocation>
</comment>
<dbReference type="InterPro" id="IPR038501">
    <property type="entry name" value="Spore_GerAC_C_sf"/>
</dbReference>
<comment type="caution">
    <text evidence="11">The sequence shown here is derived from an EMBL/GenBank/DDBJ whole genome shotgun (WGS) entry which is preliminary data.</text>
</comment>
<name>A0ABX2DHR5_9BACL</name>
<dbReference type="InterPro" id="IPR046953">
    <property type="entry name" value="Spore_GerAC-like_C"/>
</dbReference>
<evidence type="ECO:0000256" key="8">
    <source>
        <dbReference type="SAM" id="SignalP"/>
    </source>
</evidence>
<evidence type="ECO:0000256" key="4">
    <source>
        <dbReference type="ARBA" id="ARBA00022729"/>
    </source>
</evidence>
<gene>
    <name evidence="11" type="ORF">HQN87_02315</name>
</gene>
<dbReference type="PANTHER" id="PTHR35789:SF1">
    <property type="entry name" value="SPORE GERMINATION PROTEIN B3"/>
    <property type="match status" value="1"/>
</dbReference>
<reference evidence="11 12" key="1">
    <citation type="submission" date="2020-05" db="EMBL/GenBank/DDBJ databases">
        <title>Paenibacillus glebae, sp. nov., Paenibacillus humi sp. nov., Paenibacillus pedi sp. nov., Paenibacillus terrestris sp. nov. and Paenibacillus terricola sp. nov., isolated from a forest top soil sample.</title>
        <authorList>
            <person name="Qi S."/>
            <person name="Carlier A."/>
            <person name="Cnockaert M."/>
            <person name="Vandamme P."/>
        </authorList>
    </citation>
    <scope>NUCLEOTIDE SEQUENCE [LARGE SCALE GENOMIC DNA]</scope>
    <source>
        <strain evidence="11 12">LMG 29502</strain>
    </source>
</reference>
<evidence type="ECO:0000256" key="6">
    <source>
        <dbReference type="ARBA" id="ARBA00023139"/>
    </source>
</evidence>
<keyword evidence="7" id="KW-0449">Lipoprotein</keyword>
<feature type="signal peptide" evidence="8">
    <location>
        <begin position="1"/>
        <end position="21"/>
    </location>
</feature>
<evidence type="ECO:0000259" key="9">
    <source>
        <dbReference type="Pfam" id="PF05504"/>
    </source>
</evidence>
<evidence type="ECO:0000256" key="2">
    <source>
        <dbReference type="ARBA" id="ARBA00007886"/>
    </source>
</evidence>
<dbReference type="Pfam" id="PF25198">
    <property type="entry name" value="Spore_GerAC_N"/>
    <property type="match status" value="1"/>
</dbReference>
<accession>A0ABX2DHR5</accession>
<dbReference type="InterPro" id="IPR057336">
    <property type="entry name" value="GerAC_N"/>
</dbReference>
<keyword evidence="5" id="KW-0472">Membrane</keyword>
<dbReference type="InterPro" id="IPR008844">
    <property type="entry name" value="Spore_GerAC-like"/>
</dbReference>
<feature type="chain" id="PRO_5047505225" evidence="8">
    <location>
        <begin position="22"/>
        <end position="386"/>
    </location>
</feature>
<sequence>MRAIKLGMVLLMLLNLTGCWSKTELDELTFIYGMYFDKGKEPGTVEVSISSPLPNRLMSGSQGGSGASDGKAYSMISKTAATIPEAVILIQKDLSRRLEISHIKIVVVGKEYASQGIGEMLEWFKRQPEIPLGTYIMAAPGRASEIPKLSPIFEQLPDQVLSSISKENLLFSTTIRDCMLSEVSHMGYAMNYLSFGQKTDSTEKKDEYWVGVGGVMLFQDMKMRGLMNVNEGRDLAWAAGTIAGHITFPMYPIVWDDDGKGAASAIFVRNSAASSVSMTPDGPLFQVKIKGNASITYFKDSEHRDADKLSALLVSKLEQKVAGEVSAALEHIRQEGVDVLHLGMLVEWNYPAEWKKLRERWEDYYTSKARIKVTAKFVIEDFGSEK</sequence>
<dbReference type="PANTHER" id="PTHR35789">
    <property type="entry name" value="SPORE GERMINATION PROTEIN B3"/>
    <property type="match status" value="1"/>
</dbReference>
<keyword evidence="12" id="KW-1185">Reference proteome</keyword>
<keyword evidence="3" id="KW-0309">Germination</keyword>
<dbReference type="EMBL" id="JABMKX010000001">
    <property type="protein sequence ID" value="NQX44153.1"/>
    <property type="molecule type" value="Genomic_DNA"/>
</dbReference>
<protein>
    <submittedName>
        <fullName evidence="11">Ger(X)C family spore germination protein</fullName>
    </submittedName>
</protein>
<comment type="similarity">
    <text evidence="2">Belongs to the GerABKC lipoprotein family.</text>
</comment>
<evidence type="ECO:0000313" key="12">
    <source>
        <dbReference type="Proteomes" id="UP000711047"/>
    </source>
</evidence>
<proteinExistence type="inferred from homology"/>
<dbReference type="Proteomes" id="UP000711047">
    <property type="component" value="Unassembled WGS sequence"/>
</dbReference>
<dbReference type="RefSeq" id="WP_173127083.1">
    <property type="nucleotide sequence ID" value="NZ_JABMKX010000001.1"/>
</dbReference>
<evidence type="ECO:0000313" key="11">
    <source>
        <dbReference type="EMBL" id="NQX44153.1"/>
    </source>
</evidence>
<evidence type="ECO:0000259" key="10">
    <source>
        <dbReference type="Pfam" id="PF25198"/>
    </source>
</evidence>
<evidence type="ECO:0000256" key="1">
    <source>
        <dbReference type="ARBA" id="ARBA00004635"/>
    </source>
</evidence>
<keyword evidence="6" id="KW-0564">Palmitate</keyword>
<feature type="domain" description="Spore germination protein N-terminal" evidence="10">
    <location>
        <begin position="22"/>
        <end position="176"/>
    </location>
</feature>
<organism evidence="11 12">
    <name type="scientific">Paenibacillus tritici</name>
    <dbReference type="NCBI Taxonomy" id="1873425"/>
    <lineage>
        <taxon>Bacteria</taxon>
        <taxon>Bacillati</taxon>
        <taxon>Bacillota</taxon>
        <taxon>Bacilli</taxon>
        <taxon>Bacillales</taxon>
        <taxon>Paenibacillaceae</taxon>
        <taxon>Paenibacillus</taxon>
    </lineage>
</organism>
<keyword evidence="4 8" id="KW-0732">Signal</keyword>
<dbReference type="Pfam" id="PF05504">
    <property type="entry name" value="Spore_GerAC"/>
    <property type="match status" value="1"/>
</dbReference>
<feature type="domain" description="Spore germination GerAC-like C-terminal" evidence="9">
    <location>
        <begin position="214"/>
        <end position="383"/>
    </location>
</feature>
<evidence type="ECO:0000256" key="3">
    <source>
        <dbReference type="ARBA" id="ARBA00022544"/>
    </source>
</evidence>
<dbReference type="Gene3D" id="3.30.300.210">
    <property type="entry name" value="Nutrient germinant receptor protein C, domain 3"/>
    <property type="match status" value="1"/>
</dbReference>
<evidence type="ECO:0000256" key="7">
    <source>
        <dbReference type="ARBA" id="ARBA00023288"/>
    </source>
</evidence>
<evidence type="ECO:0000256" key="5">
    <source>
        <dbReference type="ARBA" id="ARBA00023136"/>
    </source>
</evidence>